<dbReference type="InterPro" id="IPR002937">
    <property type="entry name" value="Amino_oxidase"/>
</dbReference>
<evidence type="ECO:0000259" key="4">
    <source>
        <dbReference type="Pfam" id="PF01593"/>
    </source>
</evidence>
<protein>
    <recommendedName>
        <fullName evidence="3">Pyridine nucleotide-disulfide oxidoreductase domain-containing protein 2</fullName>
    </recommendedName>
</protein>
<dbReference type="EMBL" id="JAENHP010000023">
    <property type="protein sequence ID" value="MBM2622057.1"/>
    <property type="molecule type" value="Genomic_DNA"/>
</dbReference>
<dbReference type="SUPFAM" id="SSF51905">
    <property type="entry name" value="FAD/NAD(P)-binding domain"/>
    <property type="match status" value="1"/>
</dbReference>
<gene>
    <name evidence="5" type="ORF">JIG36_41795</name>
</gene>
<evidence type="ECO:0000256" key="1">
    <source>
        <dbReference type="ARBA" id="ARBA00037217"/>
    </source>
</evidence>
<dbReference type="Proteomes" id="UP000632138">
    <property type="component" value="Unassembled WGS sequence"/>
</dbReference>
<comment type="function">
    <text evidence="1">Probable oxidoreductase that may play a role as regulator of mitochondrial function.</text>
</comment>
<dbReference type="PRINTS" id="PR00891">
    <property type="entry name" value="RABGDIREP"/>
</dbReference>
<evidence type="ECO:0000313" key="6">
    <source>
        <dbReference type="Proteomes" id="UP000632138"/>
    </source>
</evidence>
<dbReference type="Gene3D" id="3.50.50.60">
    <property type="entry name" value="FAD/NAD(P)-binding domain"/>
    <property type="match status" value="2"/>
</dbReference>
<accession>A0ABS2AQC0</accession>
<reference evidence="5 6" key="1">
    <citation type="submission" date="2021-01" db="EMBL/GenBank/DDBJ databases">
        <title>Actinoplanes sp. nov. LDG1-06 isolated from lichen.</title>
        <authorList>
            <person name="Saeng-In P."/>
            <person name="Phongsopitanun W."/>
            <person name="Kanchanasin P."/>
            <person name="Yuki M."/>
            <person name="Kudo T."/>
            <person name="Ohkuma M."/>
            <person name="Tanasupawat S."/>
        </authorList>
    </citation>
    <scope>NUCLEOTIDE SEQUENCE [LARGE SCALE GENOMIC DNA]</scope>
    <source>
        <strain evidence="5 6">LDG1-06</strain>
    </source>
</reference>
<evidence type="ECO:0000313" key="5">
    <source>
        <dbReference type="EMBL" id="MBM2622057.1"/>
    </source>
</evidence>
<feature type="domain" description="Amine oxidase" evidence="4">
    <location>
        <begin position="18"/>
        <end position="493"/>
    </location>
</feature>
<dbReference type="RefSeq" id="WP_203382335.1">
    <property type="nucleotide sequence ID" value="NZ_JAENHP010000023.1"/>
</dbReference>
<dbReference type="Pfam" id="PF01593">
    <property type="entry name" value="Amino_oxidase"/>
    <property type="match status" value="1"/>
</dbReference>
<comment type="subunit">
    <text evidence="2">Interacts with COX5B; this interaction may contribute to localize PYROXD2 to the inner face of the inner mitochondrial membrane.</text>
</comment>
<dbReference type="InterPro" id="IPR018203">
    <property type="entry name" value="GDP_dissociation_inhibitor"/>
</dbReference>
<dbReference type="InterPro" id="IPR036188">
    <property type="entry name" value="FAD/NAD-bd_sf"/>
</dbReference>
<sequence>MTIPQEVDVVIIGAGHNGLVCAGYLAEAGLEVLVLEAGPRPGGNTITEELTLPGFAHDSCSSAHVLIQSNPLLADDELGLLSRWGLEYVHTDPAVVLPRADGTTMTVYRDLDATAEEIGRWSASDASAFRKLVEEWNGGLAAVHGRWSSGFDLGTGAAADAYRELRARSAWDVIHERFEHSAVRDLMLWLSLATIQDPRRPGTGVLPSSITAGRLRFGWSTPVGGSGALPAALIRLLSARGGTVACDAAVSSVETRAGRAVAVHTTDGRRVAARRAVVTSSHLARLPEMLEDPPADLIAARDAWQPGLSVFAVHAALRSDLSTQAAAAGLGSTEGVARQLDAFYRGETDATDPWLLVVNQTVVDPTRAPDGAGTFKILTVAPWDRADGQDWSVAKEAFAGEIVQRVRERVGGLEPDDILALRAESPRDVAAHNTHNLGGSCHGGEFQMPDGEWLVGWPSYATGVDGLFLTGSTSHPGGSVSGRPGRNAARAVLAALDLDPALVMGSR</sequence>
<proteinExistence type="predicted"/>
<comment type="caution">
    <text evidence="5">The sequence shown here is derived from an EMBL/GenBank/DDBJ whole genome shotgun (WGS) entry which is preliminary data.</text>
</comment>
<dbReference type="PANTHER" id="PTHR10668:SF103">
    <property type="entry name" value="PYRIDINE NUCLEOTIDE-DISULFIDE OXIDOREDUCTASE DOMAIN-CONTAINING PROTEIN 2"/>
    <property type="match status" value="1"/>
</dbReference>
<name>A0ABS2AQC0_9ACTN</name>
<keyword evidence="6" id="KW-1185">Reference proteome</keyword>
<evidence type="ECO:0000256" key="3">
    <source>
        <dbReference type="ARBA" id="ARBA00040298"/>
    </source>
</evidence>
<dbReference type="PANTHER" id="PTHR10668">
    <property type="entry name" value="PHYTOENE DEHYDROGENASE"/>
    <property type="match status" value="1"/>
</dbReference>
<organism evidence="5 6">
    <name type="scientific">Paractinoplanes ovalisporus</name>
    <dbReference type="NCBI Taxonomy" id="2810368"/>
    <lineage>
        <taxon>Bacteria</taxon>
        <taxon>Bacillati</taxon>
        <taxon>Actinomycetota</taxon>
        <taxon>Actinomycetes</taxon>
        <taxon>Micromonosporales</taxon>
        <taxon>Micromonosporaceae</taxon>
        <taxon>Paractinoplanes</taxon>
    </lineage>
</organism>
<evidence type="ECO:0000256" key="2">
    <source>
        <dbReference type="ARBA" id="ARBA00038825"/>
    </source>
</evidence>